<dbReference type="InterPro" id="IPR007421">
    <property type="entry name" value="Schlafen_AlbA_2_dom"/>
</dbReference>
<dbReference type="Pfam" id="PF04326">
    <property type="entry name" value="SLFN_AlbA_2"/>
    <property type="match status" value="1"/>
</dbReference>
<evidence type="ECO:0000313" key="4">
    <source>
        <dbReference type="Proteomes" id="UP001589590"/>
    </source>
</evidence>
<dbReference type="PANTHER" id="PTHR30595:SF6">
    <property type="entry name" value="SCHLAFEN ALBA-2 DOMAIN-CONTAINING PROTEIN"/>
    <property type="match status" value="1"/>
</dbReference>
<evidence type="ECO:0000259" key="2">
    <source>
        <dbReference type="PROSITE" id="PS50126"/>
    </source>
</evidence>
<feature type="domain" description="S1 motif" evidence="2">
    <location>
        <begin position="695"/>
        <end position="768"/>
    </location>
</feature>
<evidence type="ECO:0000256" key="1">
    <source>
        <dbReference type="SAM" id="Coils"/>
    </source>
</evidence>
<keyword evidence="1" id="KW-0175">Coiled coil</keyword>
<dbReference type="RefSeq" id="WP_290273096.1">
    <property type="nucleotide sequence ID" value="NZ_JAUFQP010000013.1"/>
</dbReference>
<sequence>MNETNCLIKTTTYINDKEFYIVQEQSSKEEHYIPSNQIKIFENIRLNQNYDFIKEFNPTLNKTFLTIIHPKYRIGQVIVFDIEKKVKINDRIYFHLKSEYTRILSIEAFNWQEELEKIKCKIVGYKRGFPVLKNIDTSNSNWTFGDIKTFKIKNYGKIQNKKNEDIDAVIIEDNDGNELTIRAGQWHKKSLWKYQDITCKVIGVAWNGLPKLIINDNRHPLYSIGEKHKFKIRNFEDKTLFNGVKIKIINLNDSVGEKYEVKALPNQENKLKINDEIECEILDINTRIHLKQVNIDDPFFYEFNEIIKDDSLKKKYFLKYLDKDDEYNLKLKSQYEQESGFWVFTYCNYILTKIKYDESIRRNLSEVLKIIDLHTFFENWILTSGILRAIQDDDERKLTKLKILQIIESNSLEKKAIRAILDFKIPELYQRHVNDTNFKEIYYLIKYSDFENINEIELLKFLSSIKSTRNENKYIIKRLINYINRSLEIYKNSLKQEYFILSQNLKSEKKGEIIKYVNWIYIQIYLSSLADLVVEANILTSKFYRFNTLLLNNKADSEKLLLNAFYIISNSTKKHNIPVVLKNNNIEITLSQLEDNPNKFIALNLEEDFFKTIIVQKHYNGFKATIGETEGFLPFHNITDINLKKNKKESLEWETNIDITLYCSKFQYFICKQLDKESNYYYSKNLKKDKRLNRGKIIYGIVKNVTTFDSDNIGVFISSEFGDGLIHQNEISYNKYDYYDLNNIFKKGDKIPLYVLGYNNENLVLGFKQLIGTRFENEYYDILNNYDIDITENLTDEEINSDFRIELEKGFIFEQFAFFKDSIDEKIKYIKFAKAFFSNTKNARSYLLNIYIEYFNSIKNLDSLTQDYTIEKYNDFRNFIIKIKDKVQTKTLENFPESKNLLFFIDILHIFNSKDENDLEIVFNLVQKSIQENDILLKAVAKTVLSNNLILTEIDKDNDDSLNEYTLKNLKRIREYINQGVLSVEESIEDKLEKELKEKKVYWQKRINEDEGEKLEFKATFITPIPTNDQNRIIEGLEKQLKKTQSEENISKIKSKIEEVKDLSKNVRGIDKIIIHSALKTICAFANTKGGVLLLGVSDDKKIFGLEQDYKSFKKDKDRDGFGKFFDSMIKDYFGDSFSSTLLEYEFLKFPKGDILIVKVKKSTEEVFLLKNEKGITEESIYVRNLSSSNKLKGVELSKFIKNKYREQIMNNTEIK</sequence>
<protein>
    <submittedName>
        <fullName evidence="3">RNA-binding domain-containing protein</fullName>
    </submittedName>
</protein>
<dbReference type="Gene3D" id="3.30.950.30">
    <property type="entry name" value="Schlafen, AAA domain"/>
    <property type="match status" value="1"/>
</dbReference>
<organism evidence="3 4">
    <name type="scientific">Algibacter miyuki</name>
    <dbReference type="NCBI Taxonomy" id="1306933"/>
    <lineage>
        <taxon>Bacteria</taxon>
        <taxon>Pseudomonadati</taxon>
        <taxon>Bacteroidota</taxon>
        <taxon>Flavobacteriia</taxon>
        <taxon>Flavobacteriales</taxon>
        <taxon>Flavobacteriaceae</taxon>
        <taxon>Algibacter</taxon>
    </lineage>
</organism>
<dbReference type="SMART" id="SM00316">
    <property type="entry name" value="S1"/>
    <property type="match status" value="1"/>
</dbReference>
<keyword evidence="4" id="KW-1185">Reference proteome</keyword>
<dbReference type="EMBL" id="JBHMFA010000005">
    <property type="protein sequence ID" value="MFB9104886.1"/>
    <property type="molecule type" value="Genomic_DNA"/>
</dbReference>
<dbReference type="PANTHER" id="PTHR30595">
    <property type="entry name" value="GLPR-RELATED TRANSCRIPTIONAL REPRESSOR"/>
    <property type="match status" value="1"/>
</dbReference>
<dbReference type="InterPro" id="IPR003029">
    <property type="entry name" value="S1_domain"/>
</dbReference>
<dbReference type="SUPFAM" id="SSF50249">
    <property type="entry name" value="Nucleic acid-binding proteins"/>
    <property type="match status" value="1"/>
</dbReference>
<feature type="coiled-coil region" evidence="1">
    <location>
        <begin position="1027"/>
        <end position="1063"/>
    </location>
</feature>
<dbReference type="InterPro" id="IPR012340">
    <property type="entry name" value="NA-bd_OB-fold"/>
</dbReference>
<gene>
    <name evidence="3" type="ORF">ACFFU1_08240</name>
</gene>
<dbReference type="PROSITE" id="PS50126">
    <property type="entry name" value="S1"/>
    <property type="match status" value="1"/>
</dbReference>
<dbReference type="Proteomes" id="UP001589590">
    <property type="component" value="Unassembled WGS sequence"/>
</dbReference>
<dbReference type="Gene3D" id="2.40.50.140">
    <property type="entry name" value="Nucleic acid-binding proteins"/>
    <property type="match status" value="1"/>
</dbReference>
<dbReference type="InterPro" id="IPR038461">
    <property type="entry name" value="Schlafen_AlbA_2_dom_sf"/>
</dbReference>
<evidence type="ECO:0000313" key="3">
    <source>
        <dbReference type="EMBL" id="MFB9104886.1"/>
    </source>
</evidence>
<comment type="caution">
    <text evidence="3">The sequence shown here is derived from an EMBL/GenBank/DDBJ whole genome shotgun (WGS) entry which is preliminary data.</text>
</comment>
<proteinExistence type="predicted"/>
<name>A0ABV5GZ25_9FLAO</name>
<accession>A0ABV5GZ25</accession>
<reference evidence="3 4" key="1">
    <citation type="submission" date="2024-09" db="EMBL/GenBank/DDBJ databases">
        <authorList>
            <person name="Sun Q."/>
            <person name="Mori K."/>
        </authorList>
    </citation>
    <scope>NUCLEOTIDE SEQUENCE [LARGE SCALE GENOMIC DNA]</scope>
    <source>
        <strain evidence="3 4">CECT 8300</strain>
    </source>
</reference>